<dbReference type="EMBL" id="CM056742">
    <property type="protein sequence ID" value="KAJ8681492.1"/>
    <property type="molecule type" value="Genomic_DNA"/>
</dbReference>
<sequence>ALELSPKDGDALMARSKCFLLLGHPDNALRDAESALSIKSTALHRAKALFTKAEALYYLGDFEMSLVHYFRGMRIRPDFDQFRLGAQKAQEAIQKILGHERLPKAEEVDLPPEATIIEFEKPTGPSIEMTNTPIKYLERATREHTIINPSVAAQNNRRFKSKSYDTDTILHKQLEDDRRYLMSVSKLPGNHTE</sequence>
<reference evidence="1" key="1">
    <citation type="submission" date="2023-04" db="EMBL/GenBank/DDBJ databases">
        <title>A chromosome-level genome assembly of the parasitoid wasp Eretmocerus hayati.</title>
        <authorList>
            <person name="Zhong Y."/>
            <person name="Liu S."/>
            <person name="Liu Y."/>
        </authorList>
    </citation>
    <scope>NUCLEOTIDE SEQUENCE</scope>
    <source>
        <strain evidence="1">ZJU_SS_LIU_2023</strain>
    </source>
</reference>
<accession>A0ACC2PGC1</accession>
<proteinExistence type="predicted"/>
<evidence type="ECO:0000313" key="2">
    <source>
        <dbReference type="Proteomes" id="UP001239111"/>
    </source>
</evidence>
<evidence type="ECO:0000313" key="1">
    <source>
        <dbReference type="EMBL" id="KAJ8681492.1"/>
    </source>
</evidence>
<dbReference type="Proteomes" id="UP001239111">
    <property type="component" value="Chromosome 2"/>
</dbReference>
<protein>
    <submittedName>
        <fullName evidence="1">Uncharacterized protein</fullName>
    </submittedName>
</protein>
<feature type="non-terminal residue" evidence="1">
    <location>
        <position position="1"/>
    </location>
</feature>
<keyword evidence="2" id="KW-1185">Reference proteome</keyword>
<organism evidence="1 2">
    <name type="scientific">Eretmocerus hayati</name>
    <dbReference type="NCBI Taxonomy" id="131215"/>
    <lineage>
        <taxon>Eukaryota</taxon>
        <taxon>Metazoa</taxon>
        <taxon>Ecdysozoa</taxon>
        <taxon>Arthropoda</taxon>
        <taxon>Hexapoda</taxon>
        <taxon>Insecta</taxon>
        <taxon>Pterygota</taxon>
        <taxon>Neoptera</taxon>
        <taxon>Endopterygota</taxon>
        <taxon>Hymenoptera</taxon>
        <taxon>Apocrita</taxon>
        <taxon>Proctotrupomorpha</taxon>
        <taxon>Chalcidoidea</taxon>
        <taxon>Aphelinidae</taxon>
        <taxon>Aphelininae</taxon>
        <taxon>Eretmocerus</taxon>
    </lineage>
</organism>
<name>A0ACC2PGC1_9HYME</name>
<comment type="caution">
    <text evidence="1">The sequence shown here is derived from an EMBL/GenBank/DDBJ whole genome shotgun (WGS) entry which is preliminary data.</text>
</comment>
<gene>
    <name evidence="1" type="ORF">QAD02_017279</name>
</gene>